<evidence type="ECO:0000256" key="1">
    <source>
        <dbReference type="SAM" id="MobiDB-lite"/>
    </source>
</evidence>
<dbReference type="GO" id="GO:0045892">
    <property type="term" value="P:negative regulation of DNA-templated transcription"/>
    <property type="evidence" value="ECO:0007669"/>
    <property type="project" value="InterPro"/>
</dbReference>
<feature type="region of interest" description="Disordered" evidence="1">
    <location>
        <begin position="199"/>
        <end position="235"/>
    </location>
</feature>
<dbReference type="RefSeq" id="XP_066931352.1">
    <property type="nucleotide sequence ID" value="XM_067075251.1"/>
</dbReference>
<feature type="region of interest" description="Disordered" evidence="1">
    <location>
        <begin position="75"/>
        <end position="118"/>
    </location>
</feature>
<reference evidence="2" key="1">
    <citation type="submission" date="2021-01" db="UniProtKB">
        <authorList>
            <consortium name="EnsemblMetazoa"/>
        </authorList>
    </citation>
    <scope>IDENTIFICATION</scope>
</reference>
<protein>
    <submittedName>
        <fullName evidence="2">Uncharacterized protein</fullName>
    </submittedName>
</protein>
<dbReference type="Proteomes" id="UP000594262">
    <property type="component" value="Unplaced"/>
</dbReference>
<feature type="compositionally biased region" description="Low complexity" evidence="1">
    <location>
        <begin position="213"/>
        <end position="222"/>
    </location>
</feature>
<accession>A0A7M5WW11</accession>
<dbReference type="GeneID" id="136819081"/>
<dbReference type="AlphaFoldDB" id="A0A7M5WW11"/>
<feature type="compositionally biased region" description="Polar residues" evidence="1">
    <location>
        <begin position="18"/>
        <end position="33"/>
    </location>
</feature>
<feature type="region of interest" description="Disordered" evidence="1">
    <location>
        <begin position="18"/>
        <end position="38"/>
    </location>
</feature>
<dbReference type="InterPro" id="IPR031602">
    <property type="entry name" value="CIPC"/>
</dbReference>
<dbReference type="Pfam" id="PF15800">
    <property type="entry name" value="CiPC"/>
    <property type="match status" value="1"/>
</dbReference>
<evidence type="ECO:0000313" key="2">
    <source>
        <dbReference type="EnsemblMetazoa" id="CLYHEMP013971.1"/>
    </source>
</evidence>
<feature type="compositionally biased region" description="Low complexity" evidence="1">
    <location>
        <begin position="141"/>
        <end position="152"/>
    </location>
</feature>
<dbReference type="OrthoDB" id="5984883at2759"/>
<name>A0A7M5WW11_9CNID</name>
<organism evidence="2 3">
    <name type="scientific">Clytia hemisphaerica</name>
    <dbReference type="NCBI Taxonomy" id="252671"/>
    <lineage>
        <taxon>Eukaryota</taxon>
        <taxon>Metazoa</taxon>
        <taxon>Cnidaria</taxon>
        <taxon>Hydrozoa</taxon>
        <taxon>Hydroidolina</taxon>
        <taxon>Leptothecata</taxon>
        <taxon>Obeliida</taxon>
        <taxon>Clytiidae</taxon>
        <taxon>Clytia</taxon>
    </lineage>
</organism>
<feature type="compositionally biased region" description="Polar residues" evidence="1">
    <location>
        <begin position="223"/>
        <end position="232"/>
    </location>
</feature>
<keyword evidence="3" id="KW-1185">Reference proteome</keyword>
<feature type="compositionally biased region" description="Polar residues" evidence="1">
    <location>
        <begin position="75"/>
        <end position="85"/>
    </location>
</feature>
<dbReference type="EnsemblMetazoa" id="CLYHEMT013971.1">
    <property type="protein sequence ID" value="CLYHEMP013971.1"/>
    <property type="gene ID" value="CLYHEMG013971"/>
</dbReference>
<feature type="region of interest" description="Disordered" evidence="1">
    <location>
        <begin position="141"/>
        <end position="180"/>
    </location>
</feature>
<dbReference type="GO" id="GO:0042754">
    <property type="term" value="P:negative regulation of circadian rhythm"/>
    <property type="evidence" value="ECO:0007669"/>
    <property type="project" value="InterPro"/>
</dbReference>
<proteinExistence type="predicted"/>
<evidence type="ECO:0000313" key="3">
    <source>
        <dbReference type="Proteomes" id="UP000594262"/>
    </source>
</evidence>
<feature type="compositionally biased region" description="Low complexity" evidence="1">
    <location>
        <begin position="102"/>
        <end position="118"/>
    </location>
</feature>
<sequence>MNNNNMYGGENNLWMYNASDTSPPSNTTLQPASSPLPDHLDMTQSINFLQNMDLMQRGMFPGSLYSNGNNAAVNNMQLPTLSPQPLQRRDSYNRNLFDYPPTQQHSTQQLQSQSNPQQLFQNQLQESNKPWVLTNPLQQINSQNSSPIQGQNDFSPQRLAGDSYRNKMTDKGNNYSRGDPPMYQHHVQAQSQDNTMKGLMGIVKQPPPPPQSPQIASSPSYQLTDPNLSQDGNKTDMHLQTENKTLRSDQSKSRFIRQQQMAEDRHKKNNINSVFSAGIKHKTNGKVSKVSASVRETRYDNTMSALKKAGLLDITLQTGELLKKNNSLQKDIDMLEEIVKVTKHLMNNE</sequence>